<dbReference type="EMBL" id="CAKOAT010130933">
    <property type="protein sequence ID" value="CAH8337040.1"/>
    <property type="molecule type" value="Genomic_DNA"/>
</dbReference>
<keyword evidence="3" id="KW-1185">Reference proteome</keyword>
<keyword evidence="1" id="KW-0732">Signal</keyword>
<protein>
    <submittedName>
        <fullName evidence="2">Uncharacterized protein</fullName>
    </submittedName>
</protein>
<comment type="caution">
    <text evidence="2">The sequence shown here is derived from an EMBL/GenBank/DDBJ whole genome shotgun (WGS) entry which is preliminary data.</text>
</comment>
<feature type="chain" id="PRO_5044808117" evidence="1">
    <location>
        <begin position="27"/>
        <end position="137"/>
    </location>
</feature>
<gene>
    <name evidence="2" type="ORF">ERUC_LOCUS14057</name>
</gene>
<proteinExistence type="predicted"/>
<accession>A0ABC8JPY7</accession>
<reference evidence="2 3" key="1">
    <citation type="submission" date="2022-03" db="EMBL/GenBank/DDBJ databases">
        <authorList>
            <person name="Macdonald S."/>
            <person name="Ahmed S."/>
            <person name="Newling K."/>
        </authorList>
    </citation>
    <scope>NUCLEOTIDE SEQUENCE [LARGE SCALE GENOMIC DNA]</scope>
</reference>
<dbReference type="Proteomes" id="UP001642260">
    <property type="component" value="Unassembled WGS sequence"/>
</dbReference>
<evidence type="ECO:0000256" key="1">
    <source>
        <dbReference type="SAM" id="SignalP"/>
    </source>
</evidence>
<sequence length="137" mass="14965">MLSSPVSSLLFLLLLVFLIHMDDAFGAQTEIRKLKETINARRNLNGDDNRSSKMGTVPSRSIRCGGEKTLKNMATTYQPDHHGPIPGGYLSSLCQPCSSYFSKCYTFTCTTTESCQSINGSPPTCTRSENCVPAFGN</sequence>
<name>A0ABC8JPY7_ERUVS</name>
<dbReference type="AlphaFoldDB" id="A0ABC8JPY7"/>
<feature type="signal peptide" evidence="1">
    <location>
        <begin position="1"/>
        <end position="26"/>
    </location>
</feature>
<evidence type="ECO:0000313" key="2">
    <source>
        <dbReference type="EMBL" id="CAH8337040.1"/>
    </source>
</evidence>
<evidence type="ECO:0000313" key="3">
    <source>
        <dbReference type="Proteomes" id="UP001642260"/>
    </source>
</evidence>
<organism evidence="2 3">
    <name type="scientific">Eruca vesicaria subsp. sativa</name>
    <name type="common">Garden rocket</name>
    <name type="synonym">Eruca sativa</name>
    <dbReference type="NCBI Taxonomy" id="29727"/>
    <lineage>
        <taxon>Eukaryota</taxon>
        <taxon>Viridiplantae</taxon>
        <taxon>Streptophyta</taxon>
        <taxon>Embryophyta</taxon>
        <taxon>Tracheophyta</taxon>
        <taxon>Spermatophyta</taxon>
        <taxon>Magnoliopsida</taxon>
        <taxon>eudicotyledons</taxon>
        <taxon>Gunneridae</taxon>
        <taxon>Pentapetalae</taxon>
        <taxon>rosids</taxon>
        <taxon>malvids</taxon>
        <taxon>Brassicales</taxon>
        <taxon>Brassicaceae</taxon>
        <taxon>Brassiceae</taxon>
        <taxon>Eruca</taxon>
    </lineage>
</organism>